<dbReference type="InterPro" id="IPR032466">
    <property type="entry name" value="Metal_Hydrolase"/>
</dbReference>
<keyword evidence="7" id="KW-0732">Signal</keyword>
<dbReference type="FunFam" id="3.20.20.140:FF:000017">
    <property type="entry name" value="Adenosine deaminase 2"/>
    <property type="match status" value="1"/>
</dbReference>
<keyword evidence="12" id="KW-1185">Reference proteome</keyword>
<evidence type="ECO:0000256" key="8">
    <source>
        <dbReference type="ARBA" id="ARBA00022801"/>
    </source>
</evidence>
<evidence type="ECO:0000256" key="3">
    <source>
        <dbReference type="ARBA" id="ARBA00006083"/>
    </source>
</evidence>
<evidence type="ECO:0000256" key="7">
    <source>
        <dbReference type="ARBA" id="ARBA00022729"/>
    </source>
</evidence>
<comment type="catalytic activity">
    <reaction evidence="9">
        <text>adenosine + H2O + H(+) = inosine + NH4(+)</text>
        <dbReference type="Rhea" id="RHEA:24408"/>
        <dbReference type="ChEBI" id="CHEBI:15377"/>
        <dbReference type="ChEBI" id="CHEBI:15378"/>
        <dbReference type="ChEBI" id="CHEBI:16335"/>
        <dbReference type="ChEBI" id="CHEBI:17596"/>
        <dbReference type="ChEBI" id="CHEBI:28938"/>
        <dbReference type="EC" id="3.5.4.4"/>
    </reaction>
</comment>
<comment type="caution">
    <text evidence="11">The sequence shown here is derived from an EMBL/GenBank/DDBJ whole genome shotgun (WGS) entry which is preliminary data.</text>
</comment>
<dbReference type="GO" id="GO:0046872">
    <property type="term" value="F:metal ion binding"/>
    <property type="evidence" value="ECO:0007669"/>
    <property type="project" value="UniProtKB-KW"/>
</dbReference>
<comment type="subcellular location">
    <subcellularLocation>
        <location evidence="2">Secreted</location>
    </subcellularLocation>
</comment>
<dbReference type="EMBL" id="JAUEPP010000002">
    <property type="protein sequence ID" value="KAK3350670.1"/>
    <property type="molecule type" value="Genomic_DNA"/>
</dbReference>
<dbReference type="Pfam" id="PF00962">
    <property type="entry name" value="A_deaminase"/>
    <property type="match status" value="1"/>
</dbReference>
<feature type="domain" description="Adenosine deaminase" evidence="10">
    <location>
        <begin position="251"/>
        <end position="551"/>
    </location>
</feature>
<reference evidence="11" key="1">
    <citation type="journal article" date="2023" name="Mol. Phylogenet. Evol.">
        <title>Genome-scale phylogeny and comparative genomics of the fungal order Sordariales.</title>
        <authorList>
            <person name="Hensen N."/>
            <person name="Bonometti L."/>
            <person name="Westerberg I."/>
            <person name="Brannstrom I.O."/>
            <person name="Guillou S."/>
            <person name="Cros-Aarteil S."/>
            <person name="Calhoun S."/>
            <person name="Haridas S."/>
            <person name="Kuo A."/>
            <person name="Mondo S."/>
            <person name="Pangilinan J."/>
            <person name="Riley R."/>
            <person name="LaButti K."/>
            <person name="Andreopoulos B."/>
            <person name="Lipzen A."/>
            <person name="Chen C."/>
            <person name="Yan M."/>
            <person name="Daum C."/>
            <person name="Ng V."/>
            <person name="Clum A."/>
            <person name="Steindorff A."/>
            <person name="Ohm R.A."/>
            <person name="Martin F."/>
            <person name="Silar P."/>
            <person name="Natvig D.O."/>
            <person name="Lalanne C."/>
            <person name="Gautier V."/>
            <person name="Ament-Velasquez S.L."/>
            <person name="Kruys A."/>
            <person name="Hutchinson M.I."/>
            <person name="Powell A.J."/>
            <person name="Barry K."/>
            <person name="Miller A.N."/>
            <person name="Grigoriev I.V."/>
            <person name="Debuchy R."/>
            <person name="Gladieux P."/>
            <person name="Hiltunen Thoren M."/>
            <person name="Johannesson H."/>
        </authorList>
    </citation>
    <scope>NUCLEOTIDE SEQUENCE</scope>
    <source>
        <strain evidence="11">CBS 560.94</strain>
    </source>
</reference>
<dbReference type="InterPro" id="IPR006330">
    <property type="entry name" value="Ado/ade_deaminase"/>
</dbReference>
<reference evidence="11" key="2">
    <citation type="submission" date="2023-06" db="EMBL/GenBank/DDBJ databases">
        <authorList>
            <consortium name="Lawrence Berkeley National Laboratory"/>
            <person name="Haridas S."/>
            <person name="Hensen N."/>
            <person name="Bonometti L."/>
            <person name="Westerberg I."/>
            <person name="Brannstrom I.O."/>
            <person name="Guillou S."/>
            <person name="Cros-Aarteil S."/>
            <person name="Calhoun S."/>
            <person name="Kuo A."/>
            <person name="Mondo S."/>
            <person name="Pangilinan J."/>
            <person name="Riley R."/>
            <person name="Labutti K."/>
            <person name="Andreopoulos B."/>
            <person name="Lipzen A."/>
            <person name="Chen C."/>
            <person name="Yanf M."/>
            <person name="Daum C."/>
            <person name="Ng V."/>
            <person name="Clum A."/>
            <person name="Steindorff A."/>
            <person name="Ohm R."/>
            <person name="Martin F."/>
            <person name="Silar P."/>
            <person name="Natvig D."/>
            <person name="Lalanne C."/>
            <person name="Gautier V."/>
            <person name="Ament-Velasquez S.L."/>
            <person name="Kruys A."/>
            <person name="Hutchinson M.I."/>
            <person name="Powell A.J."/>
            <person name="Barry K."/>
            <person name="Miller A.N."/>
            <person name="Grigoriev I.V."/>
            <person name="Debuchy R."/>
            <person name="Gladieux P."/>
            <person name="Thoren M.H."/>
            <person name="Johannesson H."/>
        </authorList>
    </citation>
    <scope>NUCLEOTIDE SEQUENCE</scope>
    <source>
        <strain evidence="11">CBS 560.94</strain>
    </source>
</reference>
<evidence type="ECO:0000256" key="9">
    <source>
        <dbReference type="ARBA" id="ARBA00047764"/>
    </source>
</evidence>
<proteinExistence type="inferred from homology"/>
<dbReference type="CDD" id="cd01321">
    <property type="entry name" value="ADGF"/>
    <property type="match status" value="1"/>
</dbReference>
<gene>
    <name evidence="11" type="ORF">B0H65DRAFT_95690</name>
</gene>
<dbReference type="PANTHER" id="PTHR11409:SF39">
    <property type="entry name" value="ADENOSINE DEAMINASE 2"/>
    <property type="match status" value="1"/>
</dbReference>
<accession>A0AAE0JJ80</accession>
<evidence type="ECO:0000256" key="4">
    <source>
        <dbReference type="ARBA" id="ARBA00012784"/>
    </source>
</evidence>
<dbReference type="GO" id="GO:0004000">
    <property type="term" value="F:adenosine deaminase activity"/>
    <property type="evidence" value="ECO:0007669"/>
    <property type="project" value="TreeGrafter"/>
</dbReference>
<keyword evidence="8" id="KW-0378">Hydrolase</keyword>
<evidence type="ECO:0000313" key="12">
    <source>
        <dbReference type="Proteomes" id="UP001278500"/>
    </source>
</evidence>
<evidence type="ECO:0000313" key="11">
    <source>
        <dbReference type="EMBL" id="KAK3350670.1"/>
    </source>
</evidence>
<evidence type="ECO:0000256" key="2">
    <source>
        <dbReference type="ARBA" id="ARBA00004613"/>
    </source>
</evidence>
<name>A0AAE0JJ80_9PEZI</name>
<dbReference type="Gene3D" id="3.20.20.140">
    <property type="entry name" value="Metal-dependent hydrolases"/>
    <property type="match status" value="1"/>
</dbReference>
<protein>
    <recommendedName>
        <fullName evidence="4">adenosine deaminase</fullName>
        <ecNumber evidence="4">3.5.4.4</ecNumber>
    </recommendedName>
</protein>
<dbReference type="InterPro" id="IPR001365">
    <property type="entry name" value="A_deaminase_dom"/>
</dbReference>
<keyword evidence="5" id="KW-0964">Secreted</keyword>
<dbReference type="PANTHER" id="PTHR11409">
    <property type="entry name" value="ADENOSINE DEAMINASE"/>
    <property type="match status" value="1"/>
</dbReference>
<dbReference type="SUPFAM" id="SSF51556">
    <property type="entry name" value="Metallo-dependent hydrolases"/>
    <property type="match status" value="1"/>
</dbReference>
<evidence type="ECO:0000259" key="10">
    <source>
        <dbReference type="Pfam" id="PF00962"/>
    </source>
</evidence>
<dbReference type="GO" id="GO:0006154">
    <property type="term" value="P:adenosine catabolic process"/>
    <property type="evidence" value="ECO:0007669"/>
    <property type="project" value="TreeGrafter"/>
</dbReference>
<organism evidence="11 12">
    <name type="scientific">Neurospora tetraspora</name>
    <dbReference type="NCBI Taxonomy" id="94610"/>
    <lineage>
        <taxon>Eukaryota</taxon>
        <taxon>Fungi</taxon>
        <taxon>Dikarya</taxon>
        <taxon>Ascomycota</taxon>
        <taxon>Pezizomycotina</taxon>
        <taxon>Sordariomycetes</taxon>
        <taxon>Sordariomycetidae</taxon>
        <taxon>Sordariales</taxon>
        <taxon>Sordariaceae</taxon>
        <taxon>Neurospora</taxon>
    </lineage>
</organism>
<keyword evidence="6" id="KW-0479">Metal-binding</keyword>
<evidence type="ECO:0000256" key="6">
    <source>
        <dbReference type="ARBA" id="ARBA00022723"/>
    </source>
</evidence>
<dbReference type="GeneID" id="87868761"/>
<comment type="similarity">
    <text evidence="3">Belongs to the metallo-dependent hydrolases superfamily. Adenosine and AMP deaminases family. ADGF subfamily.</text>
</comment>
<dbReference type="EC" id="3.5.4.4" evidence="4"/>
<comment type="cofactor">
    <cofactor evidence="1">
        <name>Zn(2+)</name>
        <dbReference type="ChEBI" id="CHEBI:29105"/>
    </cofactor>
</comment>
<evidence type="ECO:0000256" key="5">
    <source>
        <dbReference type="ARBA" id="ARBA00022525"/>
    </source>
</evidence>
<evidence type="ECO:0000256" key="1">
    <source>
        <dbReference type="ARBA" id="ARBA00001947"/>
    </source>
</evidence>
<dbReference type="AlphaFoldDB" id="A0AAE0JJ80"/>
<sequence>MTNKITDSEWEDIVTHELPSPNDPILAKYHAARAALIAEEAKQRSDHVFRQSLSPLARRACSIVSRIRLQEQAKIWTPDLEEQLARKEENNGIIIHPGMMFTLAKETMEATKLWKIVRKMPKGALLHSHCDAMVDFDFLLGVVLETEGMGIATPERGGLGTEERRREGGVVVRYVGTLEKKVDPGLIWGRHAPGKDEGDDGEEYEPGTFVNLVEAADTFPEGGRQGFLNWLKSRCILSQTDAIEQRHGSAEIWRKFMRCFQVIGSMLHYEPIWRRFLRRLLQQLVEDGVYWVEVRFAWQLDYCRSGCTTPEPDYTAMFTVIEEEVAAFKATPAGSSFWGLRMIWTTVRAFGPRTIIQSMNDCIATKLNFPHLIAGYDLVGPEDAGRHLTDLLPELFWFKKQCAAEGVEIPLFLHAGETLGDGDAVDNNLFDALLLGARRIGHGFSLYKHPQLIKAVKDKRVLIESCPISNEVLRLTGSIMQHPLPALLARGVPCALCNDDPAILGQDMAGMTHDFWQALQGWENLGLAGLGSLAENSVRWAAFEDQTAEEWARDVREASMGSGTKAERLKQWAVEWEKFCVWVVDEYGDEYGGDEA</sequence>
<dbReference type="RefSeq" id="XP_062683965.1">
    <property type="nucleotide sequence ID" value="XM_062831607.1"/>
</dbReference>
<dbReference type="Proteomes" id="UP001278500">
    <property type="component" value="Unassembled WGS sequence"/>
</dbReference>
<dbReference type="GO" id="GO:0046103">
    <property type="term" value="P:inosine biosynthetic process"/>
    <property type="evidence" value="ECO:0007669"/>
    <property type="project" value="TreeGrafter"/>
</dbReference>
<dbReference type="GO" id="GO:0005576">
    <property type="term" value="C:extracellular region"/>
    <property type="evidence" value="ECO:0007669"/>
    <property type="project" value="UniProtKB-SubCell"/>
</dbReference>